<dbReference type="EMBL" id="WTMY01000032">
    <property type="protein sequence ID" value="MWL45101.1"/>
    <property type="molecule type" value="Genomic_DNA"/>
</dbReference>
<dbReference type="Proteomes" id="UP000487258">
    <property type="component" value="Unassembled WGS sequence"/>
</dbReference>
<gene>
    <name evidence="1" type="ORF">GQM04_06030</name>
</gene>
<comment type="caution">
    <text evidence="1">The sequence shown here is derived from an EMBL/GenBank/DDBJ whole genome shotgun (WGS) entry which is preliminary data.</text>
</comment>
<evidence type="ECO:0000313" key="1">
    <source>
        <dbReference type="EMBL" id="MWL45101.1"/>
    </source>
</evidence>
<protein>
    <submittedName>
        <fullName evidence="1">Uncharacterized protein</fullName>
    </submittedName>
</protein>
<accession>A0A6D0ERQ6</accession>
<evidence type="ECO:0000313" key="2">
    <source>
        <dbReference type="Proteomes" id="UP000487258"/>
    </source>
</evidence>
<proteinExistence type="predicted"/>
<dbReference type="AlphaFoldDB" id="A0A6D0ERQ6"/>
<reference evidence="1 2" key="1">
    <citation type="submission" date="2019-12" db="EMBL/GenBank/DDBJ databases">
        <title>Enteriobacteria Tanzani isolates_10432.</title>
        <authorList>
            <person name="Subbiah M."/>
            <person name="Call D."/>
        </authorList>
    </citation>
    <scope>NUCLEOTIDE SEQUENCE [LARGE SCALE GENOMIC DNA]</scope>
    <source>
        <strain evidence="1 2">10432wF6</strain>
    </source>
</reference>
<sequence>MVVKVVGCWGDKSMINKRIERFIIQLSLSILIGGLFASVFYGIYNQTGILLEIGSLISKALSLIGAILIGLLVKRFVDYQDKIKDIELNSKAPSNVVELFEAQKDEYFKLSYRNSINFIYLVVGLFMVLGCLIVPLDKIKENVDIGYFIVVDAGMTVSTVCFLLCVCYEIIVKTEEARKAKLHFEKIKEIEAERQSLIEKLNKKIREQRDADKKDVEKFRGNKDFDLRGYLDTFKKDSSN</sequence>
<name>A0A6D0ERQ6_ECOLX</name>
<organism evidence="1 2">
    <name type="scientific">Escherichia coli</name>
    <dbReference type="NCBI Taxonomy" id="562"/>
    <lineage>
        <taxon>Bacteria</taxon>
        <taxon>Pseudomonadati</taxon>
        <taxon>Pseudomonadota</taxon>
        <taxon>Gammaproteobacteria</taxon>
        <taxon>Enterobacterales</taxon>
        <taxon>Enterobacteriaceae</taxon>
        <taxon>Escherichia</taxon>
    </lineage>
</organism>
<dbReference type="RefSeq" id="WP_157913709.1">
    <property type="nucleotide sequence ID" value="NZ_CAJGGR010000004.1"/>
</dbReference>